<dbReference type="Gene3D" id="3.30.2310.20">
    <property type="entry name" value="RelE-like"/>
    <property type="match status" value="1"/>
</dbReference>
<keyword evidence="3" id="KW-1185">Reference proteome</keyword>
<evidence type="ECO:0008006" key="4">
    <source>
        <dbReference type="Google" id="ProtNLM"/>
    </source>
</evidence>
<dbReference type="InterPro" id="IPR035093">
    <property type="entry name" value="RelE/ParE_toxin_dom_sf"/>
</dbReference>
<protein>
    <recommendedName>
        <fullName evidence="4">Type II toxin-antitoxin system RelE/ParE family toxin</fullName>
    </recommendedName>
</protein>
<evidence type="ECO:0000313" key="3">
    <source>
        <dbReference type="Proteomes" id="UP000830055"/>
    </source>
</evidence>
<evidence type="ECO:0000313" key="2">
    <source>
        <dbReference type="EMBL" id="BDD86877.1"/>
    </source>
</evidence>
<dbReference type="SUPFAM" id="SSF143011">
    <property type="entry name" value="RelE-like"/>
    <property type="match status" value="1"/>
</dbReference>
<dbReference type="Proteomes" id="UP000830055">
    <property type="component" value="Chromosome"/>
</dbReference>
<dbReference type="InterPro" id="IPR052747">
    <property type="entry name" value="TA_system_RelE_toxin"/>
</dbReference>
<proteinExistence type="predicted"/>
<dbReference type="PANTHER" id="PTHR38813:SF1">
    <property type="entry name" value="TOXIN RELE1-RELATED"/>
    <property type="match status" value="1"/>
</dbReference>
<dbReference type="PANTHER" id="PTHR38813">
    <property type="match status" value="1"/>
</dbReference>
<gene>
    <name evidence="2" type="ORF">DPPLL_12420</name>
</gene>
<keyword evidence="1" id="KW-1277">Toxin-antitoxin system</keyword>
<organism evidence="2 3">
    <name type="scientific">Desulfofustis limnaeus</name>
    <dbReference type="NCBI Taxonomy" id="2740163"/>
    <lineage>
        <taxon>Bacteria</taxon>
        <taxon>Pseudomonadati</taxon>
        <taxon>Thermodesulfobacteriota</taxon>
        <taxon>Desulfobulbia</taxon>
        <taxon>Desulfobulbales</taxon>
        <taxon>Desulfocapsaceae</taxon>
        <taxon>Desulfofustis</taxon>
    </lineage>
</organism>
<reference evidence="2 3" key="1">
    <citation type="submission" date="2022-01" db="EMBL/GenBank/DDBJ databases">
        <title>Desulfofustis limnae sp. nov., a novel mesophilic sulfate-reducing bacterium isolated from marsh soil.</title>
        <authorList>
            <person name="Watanabe M."/>
            <person name="Takahashi A."/>
            <person name="Kojima H."/>
            <person name="Fukui M."/>
        </authorList>
    </citation>
    <scope>NUCLEOTIDE SEQUENCE [LARGE SCALE GENOMIC DNA]</scope>
    <source>
        <strain evidence="2 3">PPLL</strain>
    </source>
</reference>
<sequence>MEEYRIFFKKSVEKDFKVIPKTYLSKILQRIENLKIEPRPIGSEKLSGLELYRIRQGIFRIVYSIQDNELTIWIVKIAHRKEIYKKIS</sequence>
<dbReference type="EMBL" id="AP025516">
    <property type="protein sequence ID" value="BDD86877.1"/>
    <property type="molecule type" value="Genomic_DNA"/>
</dbReference>
<name>A0ABN6M6W9_9BACT</name>
<dbReference type="RefSeq" id="WP_354005678.1">
    <property type="nucleotide sequence ID" value="NZ_AP025516.1"/>
</dbReference>
<evidence type="ECO:0000256" key="1">
    <source>
        <dbReference type="ARBA" id="ARBA00022649"/>
    </source>
</evidence>
<dbReference type="InterPro" id="IPR007712">
    <property type="entry name" value="RelE/ParE_toxin"/>
</dbReference>
<dbReference type="Pfam" id="PF05016">
    <property type="entry name" value="ParE_toxin"/>
    <property type="match status" value="1"/>
</dbReference>
<accession>A0ABN6M6W9</accession>